<dbReference type="RefSeq" id="WP_064010148.1">
    <property type="nucleotide sequence ID" value="NZ_LUUG01000107.1"/>
</dbReference>
<name>A0A177M1X7_METMH</name>
<evidence type="ECO:0000313" key="1">
    <source>
        <dbReference type="EMBL" id="OAH98808.1"/>
    </source>
</evidence>
<organism evidence="1 2">
    <name type="scientific">Methylomonas methanica</name>
    <dbReference type="NCBI Taxonomy" id="421"/>
    <lineage>
        <taxon>Bacteria</taxon>
        <taxon>Pseudomonadati</taxon>
        <taxon>Pseudomonadota</taxon>
        <taxon>Gammaproteobacteria</taxon>
        <taxon>Methylococcales</taxon>
        <taxon>Methylococcaceae</taxon>
        <taxon>Methylomonas</taxon>
    </lineage>
</organism>
<protein>
    <submittedName>
        <fullName evidence="1">Uncharacterized protein</fullName>
    </submittedName>
</protein>
<accession>A0A177M1X7</accession>
<dbReference type="Proteomes" id="UP000078090">
    <property type="component" value="Unassembled WGS sequence"/>
</dbReference>
<gene>
    <name evidence="1" type="ORF">A1332_20015</name>
</gene>
<proteinExistence type="predicted"/>
<dbReference type="AlphaFoldDB" id="A0A177M1X7"/>
<dbReference type="EMBL" id="LUUG01000107">
    <property type="protein sequence ID" value="OAH98808.1"/>
    <property type="molecule type" value="Genomic_DNA"/>
</dbReference>
<comment type="caution">
    <text evidence="1">The sequence shown here is derived from an EMBL/GenBank/DDBJ whole genome shotgun (WGS) entry which is preliminary data.</text>
</comment>
<reference evidence="2" key="1">
    <citation type="submission" date="2016-03" db="EMBL/GenBank/DDBJ databases">
        <authorList>
            <person name="Heylen K."/>
            <person name="De Vos P."/>
            <person name="Vekeman B."/>
        </authorList>
    </citation>
    <scope>NUCLEOTIDE SEQUENCE [LARGE SCALE GENOMIC DNA]</scope>
    <source>
        <strain evidence="2">R-45363</strain>
    </source>
</reference>
<sequence>MNIDTIPPHIRSFIPIVGLALCTACASPSAVDEHIHEVVIGSMMLDSKKPWHLDSAWQAGGIGGSALRTASIEHVVRQVDQPWRALNDADTVAKPKHADNSFADSIELTQIDDPSQLERAWRKYCHHQLDLSLEERALIDSTDMPTALQHACNPSSLLK</sequence>
<evidence type="ECO:0000313" key="2">
    <source>
        <dbReference type="Proteomes" id="UP000078090"/>
    </source>
</evidence>